<evidence type="ECO:0000256" key="3">
    <source>
        <dbReference type="ARBA" id="ARBA00022741"/>
    </source>
</evidence>
<dbReference type="InterPro" id="IPR027417">
    <property type="entry name" value="P-loop_NTPase"/>
</dbReference>
<dbReference type="CDD" id="cd03220">
    <property type="entry name" value="ABC_KpsT_Wzt"/>
    <property type="match status" value="1"/>
</dbReference>
<accession>X1KDX2</accession>
<dbReference type="SUPFAM" id="SSF52540">
    <property type="entry name" value="P-loop containing nucleoside triphosphate hydrolases"/>
    <property type="match status" value="1"/>
</dbReference>
<keyword evidence="3" id="KW-0547">Nucleotide-binding</keyword>
<dbReference type="PROSITE" id="PS50893">
    <property type="entry name" value="ABC_TRANSPORTER_2"/>
    <property type="match status" value="1"/>
</dbReference>
<feature type="domain" description="ABC transporter" evidence="5">
    <location>
        <begin position="30"/>
        <end position="201"/>
    </location>
</feature>
<sequence>MVAIKLENVSKIFARRPLKRKYTTLRETLLHYFDWLKNRERVRYVNALKDINLTIERGESVGIIGMNGSGKSTLLKLLAGIYKPDSGKVYVKGRVASLIGLGIGFHPGFTGRENIFINGIILGLSKREIKRKFDDIVKFAELEDYIDEPVRIYSDGMFMRLGFSIATNVDPDILLTDDILAVGDEYFQHRCAEKIADFRKLA</sequence>
<protein>
    <recommendedName>
        <fullName evidence="5">ABC transporter domain-containing protein</fullName>
    </recommendedName>
</protein>
<keyword evidence="4" id="KW-0067">ATP-binding</keyword>
<dbReference type="AlphaFoldDB" id="X1KDX2"/>
<dbReference type="Gene3D" id="3.40.50.300">
    <property type="entry name" value="P-loop containing nucleotide triphosphate hydrolases"/>
    <property type="match status" value="1"/>
</dbReference>
<dbReference type="GO" id="GO:0005524">
    <property type="term" value="F:ATP binding"/>
    <property type="evidence" value="ECO:0007669"/>
    <property type="project" value="UniProtKB-KW"/>
</dbReference>
<organism evidence="6">
    <name type="scientific">marine sediment metagenome</name>
    <dbReference type="NCBI Taxonomy" id="412755"/>
    <lineage>
        <taxon>unclassified sequences</taxon>
        <taxon>metagenomes</taxon>
        <taxon>ecological metagenomes</taxon>
    </lineage>
</organism>
<dbReference type="GO" id="GO:0016887">
    <property type="term" value="F:ATP hydrolysis activity"/>
    <property type="evidence" value="ECO:0007669"/>
    <property type="project" value="InterPro"/>
</dbReference>
<dbReference type="Pfam" id="PF00005">
    <property type="entry name" value="ABC_tran"/>
    <property type="match status" value="1"/>
</dbReference>
<name>X1KDX2_9ZZZZ</name>
<evidence type="ECO:0000256" key="2">
    <source>
        <dbReference type="ARBA" id="ARBA00022448"/>
    </source>
</evidence>
<comment type="caution">
    <text evidence="6">The sequence shown here is derived from an EMBL/GenBank/DDBJ whole genome shotgun (WGS) entry which is preliminary data.</text>
</comment>
<dbReference type="PANTHER" id="PTHR46743">
    <property type="entry name" value="TEICHOIC ACIDS EXPORT ATP-BINDING PROTEIN TAGH"/>
    <property type="match status" value="1"/>
</dbReference>
<dbReference type="InterPro" id="IPR003439">
    <property type="entry name" value="ABC_transporter-like_ATP-bd"/>
</dbReference>
<dbReference type="GO" id="GO:0140359">
    <property type="term" value="F:ABC-type transporter activity"/>
    <property type="evidence" value="ECO:0007669"/>
    <property type="project" value="InterPro"/>
</dbReference>
<dbReference type="InterPro" id="IPR003593">
    <property type="entry name" value="AAA+_ATPase"/>
</dbReference>
<proteinExistence type="inferred from homology"/>
<feature type="non-terminal residue" evidence="6">
    <location>
        <position position="202"/>
    </location>
</feature>
<dbReference type="EMBL" id="BARV01008534">
    <property type="protein sequence ID" value="GAI04848.1"/>
    <property type="molecule type" value="Genomic_DNA"/>
</dbReference>
<dbReference type="InterPro" id="IPR050683">
    <property type="entry name" value="Bact_Polysacc_Export_ATP-bd"/>
</dbReference>
<gene>
    <name evidence="6" type="ORF">S06H3_17130</name>
</gene>
<reference evidence="6" key="1">
    <citation type="journal article" date="2014" name="Front. Microbiol.">
        <title>High frequency of phylogenetically diverse reductive dehalogenase-homologous genes in deep subseafloor sedimentary metagenomes.</title>
        <authorList>
            <person name="Kawai M."/>
            <person name="Futagami T."/>
            <person name="Toyoda A."/>
            <person name="Takaki Y."/>
            <person name="Nishi S."/>
            <person name="Hori S."/>
            <person name="Arai W."/>
            <person name="Tsubouchi T."/>
            <person name="Morono Y."/>
            <person name="Uchiyama I."/>
            <person name="Ito T."/>
            <person name="Fujiyama A."/>
            <person name="Inagaki F."/>
            <person name="Takami H."/>
        </authorList>
    </citation>
    <scope>NUCLEOTIDE SEQUENCE</scope>
    <source>
        <strain evidence="6">Expedition CK06-06</strain>
    </source>
</reference>
<evidence type="ECO:0000256" key="1">
    <source>
        <dbReference type="ARBA" id="ARBA00005417"/>
    </source>
</evidence>
<evidence type="ECO:0000259" key="5">
    <source>
        <dbReference type="PROSITE" id="PS50893"/>
    </source>
</evidence>
<evidence type="ECO:0000256" key="4">
    <source>
        <dbReference type="ARBA" id="ARBA00022840"/>
    </source>
</evidence>
<dbReference type="SMART" id="SM00382">
    <property type="entry name" value="AAA"/>
    <property type="match status" value="1"/>
</dbReference>
<keyword evidence="2" id="KW-0813">Transport</keyword>
<dbReference type="PANTHER" id="PTHR46743:SF2">
    <property type="entry name" value="TEICHOIC ACIDS EXPORT ATP-BINDING PROTEIN TAGH"/>
    <property type="match status" value="1"/>
</dbReference>
<dbReference type="InterPro" id="IPR015860">
    <property type="entry name" value="ABC_transpr_TagH-like"/>
</dbReference>
<comment type="similarity">
    <text evidence="1">Belongs to the ABC transporter superfamily.</text>
</comment>
<dbReference type="GO" id="GO:0016020">
    <property type="term" value="C:membrane"/>
    <property type="evidence" value="ECO:0007669"/>
    <property type="project" value="InterPro"/>
</dbReference>
<evidence type="ECO:0000313" key="6">
    <source>
        <dbReference type="EMBL" id="GAI04848.1"/>
    </source>
</evidence>